<accession>A0A5C3Q7A7</accession>
<sequence length="406" mass="45210">MTAVSFSIDIPDAKLQQLQAKLKLATLPDELDDAGWDYGAPLSDIKRLVNHWKSGYSWRDAEADLNAKFPQFTTDIDVEGFGSLNIHFVHKKSERVDAIPLLFLHGWPGCFLEVSKILPLLTAPASEHEPAFHVVAPSLPGYGFSQGPGKKGFALDKFAETFNKLMLSLGYDEYATQGGDWGSFISRRMALLYGPKHVKAWHVNLPQATFPSPLSSPFHFLSQFVYLLNPKEIKGLIRSHHYLEEGSGYFKQQATRPDTLGYGLEDSPVGLLAWIYEKLVEWTDGYTWTDDEVLTWISIYWFSRAGSTAASRIYYEAVKADDIRAGPGVPLPRPSAPNGVSIFPKDVYRMLTPWVKAHANVVFMAEHRKGGHFAAWEVPEVLVGDLRKMFGRGGAAFGVVGGRNGF</sequence>
<feature type="active site" description="Proton donor" evidence="4">
    <location>
        <position position="314"/>
    </location>
</feature>
<comment type="similarity">
    <text evidence="1">Belongs to the peptidase S33 family.</text>
</comment>
<dbReference type="Gene3D" id="3.40.50.1820">
    <property type="entry name" value="alpha/beta hydrolase"/>
    <property type="match status" value="1"/>
</dbReference>
<feature type="domain" description="Epoxide hydrolase N-terminal" evidence="5">
    <location>
        <begin position="5"/>
        <end position="114"/>
    </location>
</feature>
<organism evidence="6 7">
    <name type="scientific">Pterulicium gracile</name>
    <dbReference type="NCBI Taxonomy" id="1884261"/>
    <lineage>
        <taxon>Eukaryota</taxon>
        <taxon>Fungi</taxon>
        <taxon>Dikarya</taxon>
        <taxon>Basidiomycota</taxon>
        <taxon>Agaricomycotina</taxon>
        <taxon>Agaricomycetes</taxon>
        <taxon>Agaricomycetidae</taxon>
        <taxon>Agaricales</taxon>
        <taxon>Pleurotineae</taxon>
        <taxon>Pterulaceae</taxon>
        <taxon>Pterulicium</taxon>
    </lineage>
</organism>
<keyword evidence="7" id="KW-1185">Reference proteome</keyword>
<dbReference type="GO" id="GO:0004301">
    <property type="term" value="F:epoxide hydrolase activity"/>
    <property type="evidence" value="ECO:0007669"/>
    <property type="project" value="TreeGrafter"/>
</dbReference>
<dbReference type="Pfam" id="PF06441">
    <property type="entry name" value="EHN"/>
    <property type="match status" value="1"/>
</dbReference>
<evidence type="ECO:0000256" key="2">
    <source>
        <dbReference type="ARBA" id="ARBA00022797"/>
    </source>
</evidence>
<keyword evidence="3 6" id="KW-0378">Hydrolase</keyword>
<evidence type="ECO:0000256" key="1">
    <source>
        <dbReference type="ARBA" id="ARBA00010088"/>
    </source>
</evidence>
<dbReference type="EMBL" id="ML178847">
    <property type="protein sequence ID" value="TFK97446.1"/>
    <property type="molecule type" value="Genomic_DNA"/>
</dbReference>
<dbReference type="STRING" id="1884261.A0A5C3Q7A7"/>
<proteinExistence type="inferred from homology"/>
<dbReference type="PANTHER" id="PTHR21661:SF35">
    <property type="entry name" value="EPOXIDE HYDROLASE"/>
    <property type="match status" value="1"/>
</dbReference>
<reference evidence="6 7" key="1">
    <citation type="journal article" date="2019" name="Nat. Ecol. Evol.">
        <title>Megaphylogeny resolves global patterns of mushroom evolution.</title>
        <authorList>
            <person name="Varga T."/>
            <person name="Krizsan K."/>
            <person name="Foldi C."/>
            <person name="Dima B."/>
            <person name="Sanchez-Garcia M."/>
            <person name="Sanchez-Ramirez S."/>
            <person name="Szollosi G.J."/>
            <person name="Szarkandi J.G."/>
            <person name="Papp V."/>
            <person name="Albert L."/>
            <person name="Andreopoulos W."/>
            <person name="Angelini C."/>
            <person name="Antonin V."/>
            <person name="Barry K.W."/>
            <person name="Bougher N.L."/>
            <person name="Buchanan P."/>
            <person name="Buyck B."/>
            <person name="Bense V."/>
            <person name="Catcheside P."/>
            <person name="Chovatia M."/>
            <person name="Cooper J."/>
            <person name="Damon W."/>
            <person name="Desjardin D."/>
            <person name="Finy P."/>
            <person name="Geml J."/>
            <person name="Haridas S."/>
            <person name="Hughes K."/>
            <person name="Justo A."/>
            <person name="Karasinski D."/>
            <person name="Kautmanova I."/>
            <person name="Kiss B."/>
            <person name="Kocsube S."/>
            <person name="Kotiranta H."/>
            <person name="LaButti K.M."/>
            <person name="Lechner B.E."/>
            <person name="Liimatainen K."/>
            <person name="Lipzen A."/>
            <person name="Lukacs Z."/>
            <person name="Mihaltcheva S."/>
            <person name="Morgado L.N."/>
            <person name="Niskanen T."/>
            <person name="Noordeloos M.E."/>
            <person name="Ohm R.A."/>
            <person name="Ortiz-Santana B."/>
            <person name="Ovrebo C."/>
            <person name="Racz N."/>
            <person name="Riley R."/>
            <person name="Savchenko A."/>
            <person name="Shiryaev A."/>
            <person name="Soop K."/>
            <person name="Spirin V."/>
            <person name="Szebenyi C."/>
            <person name="Tomsovsky M."/>
            <person name="Tulloss R.E."/>
            <person name="Uehling J."/>
            <person name="Grigoriev I.V."/>
            <person name="Vagvolgyi C."/>
            <person name="Papp T."/>
            <person name="Martin F.M."/>
            <person name="Miettinen O."/>
            <person name="Hibbett D.S."/>
            <person name="Nagy L.G."/>
        </authorList>
    </citation>
    <scope>NUCLEOTIDE SEQUENCE [LARGE SCALE GENOMIC DNA]</scope>
    <source>
        <strain evidence="6 7">CBS 309.79</strain>
    </source>
</reference>
<dbReference type="GO" id="GO:0097176">
    <property type="term" value="P:epoxide metabolic process"/>
    <property type="evidence" value="ECO:0007669"/>
    <property type="project" value="TreeGrafter"/>
</dbReference>
<evidence type="ECO:0000313" key="7">
    <source>
        <dbReference type="Proteomes" id="UP000305067"/>
    </source>
</evidence>
<evidence type="ECO:0000256" key="4">
    <source>
        <dbReference type="PIRSR" id="PIRSR001112-1"/>
    </source>
</evidence>
<dbReference type="InterPro" id="IPR016292">
    <property type="entry name" value="Epoxide_hydrolase"/>
</dbReference>
<evidence type="ECO:0000256" key="3">
    <source>
        <dbReference type="ARBA" id="ARBA00022801"/>
    </source>
</evidence>
<protein>
    <submittedName>
        <fullName evidence="6">Alpha/Beta hydrolase protein</fullName>
    </submittedName>
</protein>
<dbReference type="InterPro" id="IPR000639">
    <property type="entry name" value="Epox_hydrolase-like"/>
</dbReference>
<evidence type="ECO:0000259" key="5">
    <source>
        <dbReference type="Pfam" id="PF06441"/>
    </source>
</evidence>
<keyword evidence="2" id="KW-0058">Aromatic hydrocarbons catabolism</keyword>
<dbReference type="InterPro" id="IPR010497">
    <property type="entry name" value="Epoxide_hydro_N"/>
</dbReference>
<dbReference type="OrthoDB" id="7130006at2759"/>
<gene>
    <name evidence="6" type="ORF">BDV98DRAFT_554039</name>
</gene>
<feature type="active site" description="Proton acceptor" evidence="4">
    <location>
        <position position="372"/>
    </location>
</feature>
<dbReference type="PRINTS" id="PR00412">
    <property type="entry name" value="EPOXHYDRLASE"/>
</dbReference>
<dbReference type="SUPFAM" id="SSF53474">
    <property type="entry name" value="alpha/beta-Hydrolases"/>
    <property type="match status" value="1"/>
</dbReference>
<dbReference type="InterPro" id="IPR029058">
    <property type="entry name" value="AB_hydrolase_fold"/>
</dbReference>
<dbReference type="Proteomes" id="UP000305067">
    <property type="component" value="Unassembled WGS sequence"/>
</dbReference>
<dbReference type="PIRSF" id="PIRSF001112">
    <property type="entry name" value="Epoxide_hydrolase"/>
    <property type="match status" value="1"/>
</dbReference>
<dbReference type="AlphaFoldDB" id="A0A5C3Q7A7"/>
<evidence type="ECO:0000313" key="6">
    <source>
        <dbReference type="EMBL" id="TFK97446.1"/>
    </source>
</evidence>
<name>A0A5C3Q7A7_9AGAR</name>
<feature type="active site" description="Nucleophile" evidence="4">
    <location>
        <position position="180"/>
    </location>
</feature>
<dbReference type="PANTHER" id="PTHR21661">
    <property type="entry name" value="EPOXIDE HYDROLASE 1-RELATED"/>
    <property type="match status" value="1"/>
</dbReference>